<comment type="function">
    <text evidence="9">Involved in the cellular defense against the biological effects of O6-methylguanine (O6-MeG) and O4-methylthymine (O4-MeT) in DNA. Repairs the methylated nucleobase in DNA by stoichiometrically transferring the methyl group to a cysteine residue in the enzyme. This is a suicide reaction: the enzyme is irreversibly inactivated.</text>
</comment>
<dbReference type="PANTHER" id="PTHR10815">
    <property type="entry name" value="METHYLATED-DNA--PROTEIN-CYSTEINE METHYLTRANSFERASE"/>
    <property type="match status" value="1"/>
</dbReference>
<comment type="subcellular location">
    <subcellularLocation>
        <location evidence="9">Cytoplasm</location>
    </subcellularLocation>
</comment>
<dbReference type="GO" id="GO:0032259">
    <property type="term" value="P:methylation"/>
    <property type="evidence" value="ECO:0007669"/>
    <property type="project" value="UniProtKB-KW"/>
</dbReference>
<evidence type="ECO:0000256" key="5">
    <source>
        <dbReference type="ARBA" id="ARBA00022679"/>
    </source>
</evidence>
<evidence type="ECO:0000256" key="7">
    <source>
        <dbReference type="ARBA" id="ARBA00023204"/>
    </source>
</evidence>
<dbReference type="GO" id="GO:0003908">
    <property type="term" value="F:methylated-DNA-[protein]-cysteine S-methyltransferase activity"/>
    <property type="evidence" value="ECO:0007669"/>
    <property type="project" value="UniProtKB-UniRule"/>
</dbReference>
<dbReference type="Gene3D" id="3.30.160.70">
    <property type="entry name" value="Methylated DNA-protein cysteine methyltransferase domain"/>
    <property type="match status" value="1"/>
</dbReference>
<dbReference type="InterPro" id="IPR014048">
    <property type="entry name" value="MethylDNA_cys_MeTrfase_DNA-bd"/>
</dbReference>
<dbReference type="PROSITE" id="PS00374">
    <property type="entry name" value="MGMT"/>
    <property type="match status" value="1"/>
</dbReference>
<dbReference type="Pfam" id="PF02870">
    <property type="entry name" value="Methyltransf_1N"/>
    <property type="match status" value="1"/>
</dbReference>
<dbReference type="InterPro" id="IPR023546">
    <property type="entry name" value="MGMT"/>
</dbReference>
<dbReference type="InterPro" id="IPR008332">
    <property type="entry name" value="MethylG_MeTrfase_N"/>
</dbReference>
<dbReference type="RefSeq" id="WP_183719724.1">
    <property type="nucleotide sequence ID" value="NZ_JACHGO010000005.1"/>
</dbReference>
<evidence type="ECO:0000313" key="12">
    <source>
        <dbReference type="EMBL" id="MBB5143850.1"/>
    </source>
</evidence>
<accession>A0A7W8C4Z1</accession>
<evidence type="ECO:0000256" key="6">
    <source>
        <dbReference type="ARBA" id="ARBA00022763"/>
    </source>
</evidence>
<dbReference type="InterPro" id="IPR001497">
    <property type="entry name" value="MethylDNA_cys_MeTrfase_AS"/>
</dbReference>
<dbReference type="EMBL" id="JACHGO010000005">
    <property type="protein sequence ID" value="MBB5143850.1"/>
    <property type="molecule type" value="Genomic_DNA"/>
</dbReference>
<comment type="miscellaneous">
    <text evidence="9">This enzyme catalyzes only one turnover and therefore is not strictly catalytic. According to one definition, an enzyme is a biocatalyst that acts repeatedly and over many reaction cycles.</text>
</comment>
<comment type="caution">
    <text evidence="12">The sequence shown here is derived from an EMBL/GenBank/DDBJ whole genome shotgun (WGS) entry which is preliminary data.</text>
</comment>
<evidence type="ECO:0000256" key="1">
    <source>
        <dbReference type="ARBA" id="ARBA00001286"/>
    </source>
</evidence>
<dbReference type="GO" id="GO:0005737">
    <property type="term" value="C:cytoplasm"/>
    <property type="evidence" value="ECO:0007669"/>
    <property type="project" value="UniProtKB-SubCell"/>
</dbReference>
<keyword evidence="6 9" id="KW-0227">DNA damage</keyword>
<keyword evidence="5 9" id="KW-0808">Transferase</keyword>
<evidence type="ECO:0000256" key="4">
    <source>
        <dbReference type="ARBA" id="ARBA00022603"/>
    </source>
</evidence>
<comment type="catalytic activity">
    <reaction evidence="1 9">
        <text>a 4-O-methyl-thymidine in DNA + L-cysteinyl-[protein] = a thymidine in DNA + S-methyl-L-cysteinyl-[protein]</text>
        <dbReference type="Rhea" id="RHEA:53428"/>
        <dbReference type="Rhea" id="RHEA-COMP:10131"/>
        <dbReference type="Rhea" id="RHEA-COMP:10132"/>
        <dbReference type="Rhea" id="RHEA-COMP:13555"/>
        <dbReference type="Rhea" id="RHEA-COMP:13556"/>
        <dbReference type="ChEBI" id="CHEBI:29950"/>
        <dbReference type="ChEBI" id="CHEBI:82612"/>
        <dbReference type="ChEBI" id="CHEBI:137386"/>
        <dbReference type="ChEBI" id="CHEBI:137387"/>
        <dbReference type="EC" id="2.1.1.63"/>
    </reaction>
</comment>
<sequence length="169" mass="18783">MKNIWFYNFPIGKVGIAADDESICQVFFSTEESPEGFELTETPVIKKASEQLAEYFDGKRKNFDLPLKLEGTTFQKAVWQALLTIPAGETRSYKDIAILVGNPGGSRAVGMANNRNPVAVIVPCHRVIGQDGSLTGYAGGLSIKQYLLNLEKIWRPALPEKNHDQHKLF</sequence>
<feature type="active site" description="Nucleophile; methyl group acceptor" evidence="9">
    <location>
        <position position="124"/>
    </location>
</feature>
<evidence type="ECO:0000256" key="2">
    <source>
        <dbReference type="ARBA" id="ARBA00008711"/>
    </source>
</evidence>
<comment type="similarity">
    <text evidence="2 9">Belongs to the MGMT family.</text>
</comment>
<dbReference type="SUPFAM" id="SSF53155">
    <property type="entry name" value="Methylated DNA-protein cysteine methyltransferase domain"/>
    <property type="match status" value="1"/>
</dbReference>
<dbReference type="AlphaFoldDB" id="A0A7W8C4Z1"/>
<keyword evidence="7 9" id="KW-0234">DNA repair</keyword>
<dbReference type="EC" id="2.1.1.63" evidence="9"/>
<reference evidence="12 13" key="1">
    <citation type="submission" date="2020-08" db="EMBL/GenBank/DDBJ databases">
        <title>Genomic Encyclopedia of Type Strains, Phase IV (KMG-IV): sequencing the most valuable type-strain genomes for metagenomic binning, comparative biology and taxonomic classification.</title>
        <authorList>
            <person name="Goeker M."/>
        </authorList>
    </citation>
    <scope>NUCLEOTIDE SEQUENCE [LARGE SCALE GENOMIC DNA]</scope>
    <source>
        <strain evidence="12 13">DSM 11275</strain>
    </source>
</reference>
<evidence type="ECO:0000259" key="11">
    <source>
        <dbReference type="Pfam" id="PF02870"/>
    </source>
</evidence>
<dbReference type="Proteomes" id="UP000539075">
    <property type="component" value="Unassembled WGS sequence"/>
</dbReference>
<protein>
    <recommendedName>
        <fullName evidence="9">Methylated-DNA--protein-cysteine methyltransferase</fullName>
        <ecNumber evidence="9">2.1.1.63</ecNumber>
    </recommendedName>
    <alternativeName>
        <fullName evidence="9">6-O-methylguanine-DNA methyltransferase</fullName>
        <shortName evidence="9">MGMT</shortName>
    </alternativeName>
    <alternativeName>
        <fullName evidence="9">O-6-methylguanine-DNA-alkyltransferase</fullName>
    </alternativeName>
</protein>
<dbReference type="InterPro" id="IPR036631">
    <property type="entry name" value="MGMT_N_sf"/>
</dbReference>
<keyword evidence="3 9" id="KW-0963">Cytoplasm</keyword>
<dbReference type="InterPro" id="IPR036217">
    <property type="entry name" value="MethylDNA_cys_MeTrfase_DNAb"/>
</dbReference>
<feature type="domain" description="Methylguanine DNA methyltransferase ribonuclease-like" evidence="11">
    <location>
        <begin position="6"/>
        <end position="69"/>
    </location>
</feature>
<feature type="domain" description="Methylated-DNA-[protein]-cysteine S-methyltransferase DNA binding" evidence="10">
    <location>
        <begin position="74"/>
        <end position="152"/>
    </location>
</feature>
<organism evidence="12 13">
    <name type="scientific">Desulfovibrio intestinalis</name>
    <dbReference type="NCBI Taxonomy" id="58621"/>
    <lineage>
        <taxon>Bacteria</taxon>
        <taxon>Pseudomonadati</taxon>
        <taxon>Thermodesulfobacteriota</taxon>
        <taxon>Desulfovibrionia</taxon>
        <taxon>Desulfovibrionales</taxon>
        <taxon>Desulfovibrionaceae</taxon>
        <taxon>Desulfovibrio</taxon>
    </lineage>
</organism>
<evidence type="ECO:0000256" key="8">
    <source>
        <dbReference type="ARBA" id="ARBA00049348"/>
    </source>
</evidence>
<dbReference type="Pfam" id="PF01035">
    <property type="entry name" value="DNA_binding_1"/>
    <property type="match status" value="1"/>
</dbReference>
<dbReference type="CDD" id="cd06445">
    <property type="entry name" value="ATase"/>
    <property type="match status" value="1"/>
</dbReference>
<keyword evidence="4 9" id="KW-0489">Methyltransferase</keyword>
<name>A0A7W8C4Z1_9BACT</name>
<dbReference type="Gene3D" id="1.10.10.10">
    <property type="entry name" value="Winged helix-like DNA-binding domain superfamily/Winged helix DNA-binding domain"/>
    <property type="match status" value="1"/>
</dbReference>
<evidence type="ECO:0000313" key="13">
    <source>
        <dbReference type="Proteomes" id="UP000539075"/>
    </source>
</evidence>
<evidence type="ECO:0000259" key="10">
    <source>
        <dbReference type="Pfam" id="PF01035"/>
    </source>
</evidence>
<evidence type="ECO:0000256" key="9">
    <source>
        <dbReference type="HAMAP-Rule" id="MF_00772"/>
    </source>
</evidence>
<proteinExistence type="inferred from homology"/>
<dbReference type="SUPFAM" id="SSF46767">
    <property type="entry name" value="Methylated DNA-protein cysteine methyltransferase, C-terminal domain"/>
    <property type="match status" value="1"/>
</dbReference>
<dbReference type="GO" id="GO:0006307">
    <property type="term" value="P:DNA alkylation repair"/>
    <property type="evidence" value="ECO:0007669"/>
    <property type="project" value="UniProtKB-UniRule"/>
</dbReference>
<gene>
    <name evidence="12" type="ORF">HNQ38_001950</name>
</gene>
<comment type="catalytic activity">
    <reaction evidence="8 9">
        <text>a 6-O-methyl-2'-deoxyguanosine in DNA + L-cysteinyl-[protein] = S-methyl-L-cysteinyl-[protein] + a 2'-deoxyguanosine in DNA</text>
        <dbReference type="Rhea" id="RHEA:24000"/>
        <dbReference type="Rhea" id="RHEA-COMP:10131"/>
        <dbReference type="Rhea" id="RHEA-COMP:10132"/>
        <dbReference type="Rhea" id="RHEA-COMP:11367"/>
        <dbReference type="Rhea" id="RHEA-COMP:11368"/>
        <dbReference type="ChEBI" id="CHEBI:29950"/>
        <dbReference type="ChEBI" id="CHEBI:82612"/>
        <dbReference type="ChEBI" id="CHEBI:85445"/>
        <dbReference type="ChEBI" id="CHEBI:85448"/>
        <dbReference type="EC" id="2.1.1.63"/>
    </reaction>
</comment>
<dbReference type="FunFam" id="1.10.10.10:FF:000214">
    <property type="entry name" value="Methylated-DNA--protein-cysteine methyltransferase"/>
    <property type="match status" value="1"/>
</dbReference>
<keyword evidence="13" id="KW-1185">Reference proteome</keyword>
<dbReference type="HAMAP" id="MF_00772">
    <property type="entry name" value="OGT"/>
    <property type="match status" value="1"/>
</dbReference>
<evidence type="ECO:0000256" key="3">
    <source>
        <dbReference type="ARBA" id="ARBA00022490"/>
    </source>
</evidence>
<dbReference type="InterPro" id="IPR036388">
    <property type="entry name" value="WH-like_DNA-bd_sf"/>
</dbReference>
<dbReference type="PANTHER" id="PTHR10815:SF5">
    <property type="entry name" value="METHYLATED-DNA--PROTEIN-CYSTEINE METHYLTRANSFERASE"/>
    <property type="match status" value="1"/>
</dbReference>
<dbReference type="NCBIfam" id="TIGR00589">
    <property type="entry name" value="ogt"/>
    <property type="match status" value="1"/>
</dbReference>